<dbReference type="SMART" id="SM00360">
    <property type="entry name" value="RRM"/>
    <property type="match status" value="1"/>
</dbReference>
<evidence type="ECO:0000313" key="5">
    <source>
        <dbReference type="Proteomes" id="UP000001025"/>
    </source>
</evidence>
<dbReference type="OrthoDB" id="9798855at2"/>
<dbReference type="InterPro" id="IPR000504">
    <property type="entry name" value="RRM_dom"/>
</dbReference>
<proteinExistence type="predicted"/>
<dbReference type="PANTHER" id="PTHR48027">
    <property type="entry name" value="HETEROGENEOUS NUCLEAR RIBONUCLEOPROTEIN 87F-RELATED"/>
    <property type="match status" value="1"/>
</dbReference>
<gene>
    <name evidence="4" type="primary">grp</name>
    <name evidence="4" type="ordered locus">RB10458</name>
</gene>
<keyword evidence="5" id="KW-1185">Reference proteome</keyword>
<dbReference type="PROSITE" id="PS50102">
    <property type="entry name" value="RRM"/>
    <property type="match status" value="1"/>
</dbReference>
<dbReference type="SUPFAM" id="SSF54928">
    <property type="entry name" value="RNA-binding domain, RBD"/>
    <property type="match status" value="1"/>
</dbReference>
<dbReference type="CDD" id="cd21608">
    <property type="entry name" value="RRM2_NsCP33_like"/>
    <property type="match status" value="1"/>
</dbReference>
<dbReference type="InterPro" id="IPR012677">
    <property type="entry name" value="Nucleotide-bd_a/b_plait_sf"/>
</dbReference>
<dbReference type="InterPro" id="IPR052462">
    <property type="entry name" value="SLIRP/GR-RBP-like"/>
</dbReference>
<reference evidence="4 5" key="1">
    <citation type="journal article" date="2003" name="Proc. Natl. Acad. Sci. U.S.A.">
        <title>Complete genome sequence of the marine planctomycete Pirellula sp. strain 1.</title>
        <authorList>
            <person name="Gloeckner F.O."/>
            <person name="Kube M."/>
            <person name="Bauer M."/>
            <person name="Teeling H."/>
            <person name="Lombardot T."/>
            <person name="Ludwig W."/>
            <person name="Gade D."/>
            <person name="Beck A."/>
            <person name="Borzym K."/>
            <person name="Heitmann K."/>
            <person name="Rabus R."/>
            <person name="Schlesner H."/>
            <person name="Amann R."/>
            <person name="Reinhardt R."/>
        </authorList>
    </citation>
    <scope>NUCLEOTIDE SEQUENCE [LARGE SCALE GENOMIC DNA]</scope>
    <source>
        <strain evidence="5">DSM 10527 / NCIMB 13988 / SH1</strain>
    </source>
</reference>
<dbReference type="FunFam" id="3.30.70.330:FF:001419">
    <property type="entry name" value="RNA-binding protein"/>
    <property type="match status" value="1"/>
</dbReference>
<dbReference type="InParanoid" id="Q7UEZ2"/>
<dbReference type="KEGG" id="rba:RB10458"/>
<keyword evidence="1" id="KW-0694">RNA-binding</keyword>
<dbReference type="Pfam" id="PF00076">
    <property type="entry name" value="RRM_1"/>
    <property type="match status" value="1"/>
</dbReference>
<dbReference type="eggNOG" id="COG0724">
    <property type="taxonomic scope" value="Bacteria"/>
</dbReference>
<accession>Q7UEZ2</accession>
<evidence type="ECO:0000256" key="1">
    <source>
        <dbReference type="ARBA" id="ARBA00022884"/>
    </source>
</evidence>
<feature type="compositionally biased region" description="Gly residues" evidence="2">
    <location>
        <begin position="149"/>
        <end position="206"/>
    </location>
</feature>
<evidence type="ECO:0000256" key="2">
    <source>
        <dbReference type="SAM" id="MobiDB-lite"/>
    </source>
</evidence>
<dbReference type="AlphaFoldDB" id="Q7UEZ2"/>
<dbReference type="Proteomes" id="UP000001025">
    <property type="component" value="Chromosome"/>
</dbReference>
<dbReference type="InterPro" id="IPR035979">
    <property type="entry name" value="RBD_domain_sf"/>
</dbReference>
<dbReference type="STRING" id="243090.RB10458"/>
<feature type="region of interest" description="Disordered" evidence="2">
    <location>
        <begin position="127"/>
        <end position="206"/>
    </location>
</feature>
<dbReference type="Gene3D" id="3.30.70.330">
    <property type="match status" value="1"/>
</dbReference>
<sequence length="206" mass="21061">MFREFRGRGKKMGLTGVSGWFTLRSQLSTTFGLVGLFWKRFPVKRARMREASCLVGDGLQGIRLVTNIYVGNLSFKATEEELRGAFEQYGEVSAVNIIMDRETGRSRGFAFVEMADAEGAKDAIENLNGHEIDGRSVTVNEARPREPRSGGGGGGGGYGGGGGGRGRGGGGGGYGGGGGNRGGGYGGGGGGYGGGGGGGYGGRGDR</sequence>
<evidence type="ECO:0000313" key="4">
    <source>
        <dbReference type="EMBL" id="CAD78892.1"/>
    </source>
</evidence>
<dbReference type="HOGENOM" id="CLU_012062_28_1_0"/>
<dbReference type="GO" id="GO:0003723">
    <property type="term" value="F:RNA binding"/>
    <property type="evidence" value="ECO:0007669"/>
    <property type="project" value="UniProtKB-KW"/>
</dbReference>
<protein>
    <submittedName>
        <fullName evidence="4">RNA-binding protein</fullName>
    </submittedName>
</protein>
<dbReference type="EnsemblBacteria" id="CAD78892">
    <property type="protein sequence ID" value="CAD78892"/>
    <property type="gene ID" value="RB10458"/>
</dbReference>
<dbReference type="InterPro" id="IPR048289">
    <property type="entry name" value="RRM2_NsCP33-like"/>
</dbReference>
<dbReference type="EMBL" id="BX294151">
    <property type="protein sequence ID" value="CAD78892.1"/>
    <property type="molecule type" value="Genomic_DNA"/>
</dbReference>
<name>Q7UEZ2_RHOBA</name>
<organism evidence="4 5">
    <name type="scientific">Rhodopirellula baltica (strain DSM 10527 / NCIMB 13988 / SH1)</name>
    <dbReference type="NCBI Taxonomy" id="243090"/>
    <lineage>
        <taxon>Bacteria</taxon>
        <taxon>Pseudomonadati</taxon>
        <taxon>Planctomycetota</taxon>
        <taxon>Planctomycetia</taxon>
        <taxon>Pirellulales</taxon>
        <taxon>Pirellulaceae</taxon>
        <taxon>Rhodopirellula</taxon>
    </lineage>
</organism>
<evidence type="ECO:0000259" key="3">
    <source>
        <dbReference type="PROSITE" id="PS50102"/>
    </source>
</evidence>
<feature type="domain" description="RRM" evidence="3">
    <location>
        <begin position="66"/>
        <end position="144"/>
    </location>
</feature>
<dbReference type="PATRIC" id="fig|243090.15.peg.5054"/>